<evidence type="ECO:0000313" key="8">
    <source>
        <dbReference type="EnsemblMetazoa" id="AMAM010918-PA"/>
    </source>
</evidence>
<dbReference type="VEuPathDB" id="VectorBase:AMAM010918"/>
<sequence length="587" mass="65189">MDKAYVTAATTNITASTQNVLAPVSADPPKKIILKKMQIEEQRTMATAATTTGPGYKKMKRNEEPDGETVVLEDYYYGFTGGSELSESAAPCPNFEVPCPECPQLTFRCNLQLLDHLLEHVSSSSASEESDFCRTCSKHVPRAEWEQHTALAHPKETKSSKWHSCLICQERFTTAPVLAMHMQKSHSPLEMPYRCVGCDFRSSIVHTTIEHFYAQHKGTVLLQCPFCLKMACAFRCGQPPGTDDQSTNQALVKNVKLFLDHLRVHSNKRISKQCSKCVLSFQTKGEHKFHRLFCHGPYKEVGIVNKVTNSATLIQKPPKKVVAKETLWYRVVTQFNQLFLEMESGNICLECGNDFDQFNHMIGLVQCTMCKFQTTCLPSMINHTLRCFSNVAALRYRPTSDMQHEMHCKCGFSSYDGFALARHLLVCCSSDSVYTTVEAAQANVTERSMLDMLGLVRRDEEDDEVGTATNEKEAAPVTTDDSLLPVSLDHAENVCEKESNGAAEEASSAAVVNEPGASSSSGTVAYDASQSLYNIAGTGEQQFTTQLCFDDLGPPSVLPVQDNDRTPQLKDDYQSLATPRVPDQPDY</sequence>
<evidence type="ECO:0000256" key="2">
    <source>
        <dbReference type="ARBA" id="ARBA00022737"/>
    </source>
</evidence>
<organism evidence="8 9">
    <name type="scientific">Anopheles maculatus</name>
    <dbReference type="NCBI Taxonomy" id="74869"/>
    <lineage>
        <taxon>Eukaryota</taxon>
        <taxon>Metazoa</taxon>
        <taxon>Ecdysozoa</taxon>
        <taxon>Arthropoda</taxon>
        <taxon>Hexapoda</taxon>
        <taxon>Insecta</taxon>
        <taxon>Pterygota</taxon>
        <taxon>Neoptera</taxon>
        <taxon>Endopterygota</taxon>
        <taxon>Diptera</taxon>
        <taxon>Nematocera</taxon>
        <taxon>Culicoidea</taxon>
        <taxon>Culicidae</taxon>
        <taxon>Anophelinae</taxon>
        <taxon>Anopheles</taxon>
        <taxon>Anopheles maculatus group</taxon>
    </lineage>
</organism>
<dbReference type="PANTHER" id="PTHR24408:SF60">
    <property type="entry name" value="RELATIVE OF WOC, ISOFORM C"/>
    <property type="match status" value="1"/>
</dbReference>
<keyword evidence="9" id="KW-1185">Reference proteome</keyword>
<evidence type="ECO:0000256" key="5">
    <source>
        <dbReference type="PROSITE-ProRule" id="PRU00042"/>
    </source>
</evidence>
<dbReference type="PANTHER" id="PTHR24408">
    <property type="entry name" value="ZINC FINGER PROTEIN"/>
    <property type="match status" value="1"/>
</dbReference>
<reference evidence="9" key="1">
    <citation type="submission" date="2013-09" db="EMBL/GenBank/DDBJ databases">
        <title>The Genome Sequence of Anopheles maculatus species B.</title>
        <authorList>
            <consortium name="The Broad Institute Genomics Platform"/>
            <person name="Neafsey D.E."/>
            <person name="Besansky N."/>
            <person name="Howell P."/>
            <person name="Walton C."/>
            <person name="Young S.K."/>
            <person name="Zeng Q."/>
            <person name="Gargeya S."/>
            <person name="Fitzgerald M."/>
            <person name="Haas B."/>
            <person name="Abouelleil A."/>
            <person name="Allen A.W."/>
            <person name="Alvarado L."/>
            <person name="Arachchi H.M."/>
            <person name="Berlin A.M."/>
            <person name="Chapman S.B."/>
            <person name="Gainer-Dewar J."/>
            <person name="Goldberg J."/>
            <person name="Griggs A."/>
            <person name="Gujja S."/>
            <person name="Hansen M."/>
            <person name="Howarth C."/>
            <person name="Imamovic A."/>
            <person name="Ireland A."/>
            <person name="Larimer J."/>
            <person name="McCowan C."/>
            <person name="Murphy C."/>
            <person name="Pearson M."/>
            <person name="Poon T.W."/>
            <person name="Priest M."/>
            <person name="Roberts A."/>
            <person name="Saif S."/>
            <person name="Shea T."/>
            <person name="Sisk P."/>
            <person name="Sykes S."/>
            <person name="Wortman J."/>
            <person name="Nusbaum C."/>
            <person name="Birren B."/>
        </authorList>
    </citation>
    <scope>NUCLEOTIDE SEQUENCE [LARGE SCALE GENOMIC DNA]</scope>
    <source>
        <strain evidence="9">maculatus3</strain>
    </source>
</reference>
<feature type="compositionally biased region" description="Low complexity" evidence="6">
    <location>
        <begin position="500"/>
        <end position="514"/>
    </location>
</feature>
<dbReference type="Proteomes" id="UP000075901">
    <property type="component" value="Unassembled WGS sequence"/>
</dbReference>
<dbReference type="EnsemblMetazoa" id="AMAM010918-RA">
    <property type="protein sequence ID" value="AMAM010918-PA"/>
    <property type="gene ID" value="AMAM010918"/>
</dbReference>
<dbReference type="Gene3D" id="3.30.160.60">
    <property type="entry name" value="Classic Zinc Finger"/>
    <property type="match status" value="1"/>
</dbReference>
<dbReference type="PROSITE" id="PS50157">
    <property type="entry name" value="ZINC_FINGER_C2H2_2"/>
    <property type="match status" value="1"/>
</dbReference>
<keyword evidence="3 5" id="KW-0863">Zinc-finger</keyword>
<feature type="domain" description="C2H2-type" evidence="7">
    <location>
        <begin position="163"/>
        <end position="191"/>
    </location>
</feature>
<keyword evidence="4" id="KW-0862">Zinc</keyword>
<feature type="region of interest" description="Disordered" evidence="6">
    <location>
        <begin position="497"/>
        <end position="522"/>
    </location>
</feature>
<feature type="compositionally biased region" description="Basic and acidic residues" evidence="6">
    <location>
        <begin position="562"/>
        <end position="573"/>
    </location>
</feature>
<accession>A0A182SPN3</accession>
<evidence type="ECO:0000259" key="7">
    <source>
        <dbReference type="PROSITE" id="PS50157"/>
    </source>
</evidence>
<dbReference type="GO" id="GO:0005634">
    <property type="term" value="C:nucleus"/>
    <property type="evidence" value="ECO:0007669"/>
    <property type="project" value="TreeGrafter"/>
</dbReference>
<evidence type="ECO:0000256" key="6">
    <source>
        <dbReference type="SAM" id="MobiDB-lite"/>
    </source>
</evidence>
<dbReference type="GO" id="GO:0043565">
    <property type="term" value="F:sequence-specific DNA binding"/>
    <property type="evidence" value="ECO:0007669"/>
    <property type="project" value="TreeGrafter"/>
</dbReference>
<dbReference type="Pfam" id="PF25429">
    <property type="entry name" value="zf-POGZ"/>
    <property type="match status" value="1"/>
</dbReference>
<dbReference type="SMART" id="SM00355">
    <property type="entry name" value="ZnF_C2H2"/>
    <property type="match status" value="5"/>
</dbReference>
<keyword evidence="1" id="KW-0479">Metal-binding</keyword>
<keyword evidence="2" id="KW-0677">Repeat</keyword>
<evidence type="ECO:0000256" key="4">
    <source>
        <dbReference type="ARBA" id="ARBA00022833"/>
    </source>
</evidence>
<evidence type="ECO:0000256" key="1">
    <source>
        <dbReference type="ARBA" id="ARBA00022723"/>
    </source>
</evidence>
<feature type="region of interest" description="Disordered" evidence="6">
    <location>
        <begin position="550"/>
        <end position="587"/>
    </location>
</feature>
<evidence type="ECO:0000256" key="3">
    <source>
        <dbReference type="ARBA" id="ARBA00022771"/>
    </source>
</evidence>
<feature type="region of interest" description="Disordered" evidence="6">
    <location>
        <begin position="460"/>
        <end position="480"/>
    </location>
</feature>
<dbReference type="InterPro" id="IPR057618">
    <property type="entry name" value="Znf_POGZ/Z280C-D-like"/>
</dbReference>
<dbReference type="GO" id="GO:0000981">
    <property type="term" value="F:DNA-binding transcription factor activity, RNA polymerase II-specific"/>
    <property type="evidence" value="ECO:0007669"/>
    <property type="project" value="TreeGrafter"/>
</dbReference>
<proteinExistence type="predicted"/>
<evidence type="ECO:0000313" key="9">
    <source>
        <dbReference type="Proteomes" id="UP000075901"/>
    </source>
</evidence>
<dbReference type="InterPro" id="IPR013087">
    <property type="entry name" value="Znf_C2H2_type"/>
</dbReference>
<dbReference type="PROSITE" id="PS00028">
    <property type="entry name" value="ZINC_FINGER_C2H2_1"/>
    <property type="match status" value="2"/>
</dbReference>
<dbReference type="AlphaFoldDB" id="A0A182SPN3"/>
<dbReference type="GO" id="GO:0008270">
    <property type="term" value="F:zinc ion binding"/>
    <property type="evidence" value="ECO:0007669"/>
    <property type="project" value="UniProtKB-KW"/>
</dbReference>
<reference evidence="8" key="2">
    <citation type="submission" date="2020-05" db="UniProtKB">
        <authorList>
            <consortium name="EnsemblMetazoa"/>
        </authorList>
    </citation>
    <scope>IDENTIFICATION</scope>
    <source>
        <strain evidence="8">maculatus3</strain>
    </source>
</reference>
<name>A0A182SPN3_9DIPT</name>
<protein>
    <recommendedName>
        <fullName evidence="7">C2H2-type domain-containing protein</fullName>
    </recommendedName>
</protein>